<dbReference type="CDD" id="cd04271">
    <property type="entry name" value="ZnMc_ADAM_fungal"/>
    <property type="match status" value="1"/>
</dbReference>
<keyword evidence="6" id="KW-1133">Transmembrane helix</keyword>
<evidence type="ECO:0000256" key="1">
    <source>
        <dbReference type="ARBA" id="ARBA00023157"/>
    </source>
</evidence>
<dbReference type="InterPro" id="IPR024079">
    <property type="entry name" value="MetalloPept_cat_dom_sf"/>
</dbReference>
<evidence type="ECO:0000256" key="3">
    <source>
        <dbReference type="ARBA" id="ARBA00074021"/>
    </source>
</evidence>
<proteinExistence type="predicted"/>
<dbReference type="FunFam" id="4.10.70.10:FF:000003">
    <property type="entry name" value="Disintegrin and metalloproteinase domain-containing protein 17"/>
    <property type="match status" value="1"/>
</dbReference>
<evidence type="ECO:0000256" key="2">
    <source>
        <dbReference type="ARBA" id="ARBA00056552"/>
    </source>
</evidence>
<evidence type="ECO:0000259" key="8">
    <source>
        <dbReference type="PROSITE" id="PS50214"/>
    </source>
</evidence>
<evidence type="ECO:0000259" key="9">
    <source>
        <dbReference type="PROSITE" id="PS50215"/>
    </source>
</evidence>
<keyword evidence="11" id="KW-1185">Reference proteome</keyword>
<dbReference type="Proteomes" id="UP000224854">
    <property type="component" value="Unassembled WGS sequence"/>
</dbReference>
<dbReference type="InterPro" id="IPR036436">
    <property type="entry name" value="Disintegrin_dom_sf"/>
</dbReference>
<feature type="binding site" evidence="4">
    <location>
        <position position="443"/>
    </location>
    <ligand>
        <name>Zn(2+)</name>
        <dbReference type="ChEBI" id="CHEBI:29105"/>
        <note>catalytic</note>
    </ligand>
</feature>
<dbReference type="InterPro" id="IPR006586">
    <property type="entry name" value="ADAM_Cys-rich"/>
</dbReference>
<dbReference type="Pfam" id="PF13688">
    <property type="entry name" value="Reprolysin_5"/>
    <property type="match status" value="1"/>
</dbReference>
<name>A0A2C5YS70_9HYPO</name>
<feature type="domain" description="Disintegrin" evidence="8">
    <location>
        <begin position="529"/>
        <end position="619"/>
    </location>
</feature>
<dbReference type="Gene3D" id="3.40.390.10">
    <property type="entry name" value="Collagenase (Catalytic Domain)"/>
    <property type="match status" value="1"/>
</dbReference>
<keyword evidence="1" id="KW-1015">Disulfide bond</keyword>
<dbReference type="SMART" id="SM00608">
    <property type="entry name" value="ACR"/>
    <property type="match status" value="1"/>
</dbReference>
<dbReference type="SUPFAM" id="SSF55486">
    <property type="entry name" value="Metalloproteases ('zincins'), catalytic domain"/>
    <property type="match status" value="1"/>
</dbReference>
<dbReference type="InterPro" id="IPR001762">
    <property type="entry name" value="Disintegrin_dom"/>
</dbReference>
<evidence type="ECO:0000256" key="4">
    <source>
        <dbReference type="PROSITE-ProRule" id="PRU00276"/>
    </source>
</evidence>
<sequence length="836" mass="89867">MVALPSIVTALATFLLLASHLLAFSTRRNQPISYVSLIDDAVIKTPSHRAHSHSKFDLYFSLHNGQEKIRLALDPNDDLIHQDFAITYLDSHGNVRDVQRPPRSEHKVYRGDAFVQRPGQVGWFKAGWARITVHEDGKQPLFDGAFRVDGDTHHIATGREYLKLRHDNDPVVHVPHAEMAKTMILWRDSDILTAPMADDRTELKRSLEDTSSLCNADSLAFNANFDSQHQSRNTLAATNMQSLFGRQTTGVDGGGNAGINVADTIGSLDGCPTTRKVALVGIVTDCNYMRSFGNMTDLRKNVISMVNKASEVYESTFKISLGIQNLTVTDKACPAAGSVPVQSAWNVDCQDKSVNISDRLNRFSQWRGQFSDSNAYWSLLTMCATDSAVGLAWRGQLCRQGSSNNNGNNGGGETVAAANVVVRTSNEWQIFAHETGHTFGAIHDCTATSCRGGGDGGMGSGGSSLDSSCCPLSSSQCDAQGKFIMNPSTEAGITQFSRCSIGNICSGLKSTMVKGNCLTSNKNVKIITDSQCGNGIVEAGEDCDCGGEEACNGNPCCNPKTCKFTANSVCDPSNEDCCTPQCRFASTGTVCRASTGECDPAETCPGNSATCPEDAHRQDTASCGDGLECASGQCTSRDLQCKAMMSSLLGVNQTRACGENRCMLACQSPERPGGCTYYTYPLLDGTSCGGGGKCVDGSCQGSSTFKEIGQWIRQHKAVFIPVVAVVGGLILIAVLSCAINSIRRRVRRRRVRNKVAANGVNGWPVPANGPPAPMSAAMSRQQMAAPRQWSDSSSRPMMNGQYNNYPLPPAPPPPPPPALPPNYPSQWHPQRSMRYA</sequence>
<comment type="caution">
    <text evidence="4">Lacks conserved residue(s) required for the propagation of feature annotation.</text>
</comment>
<dbReference type="SMART" id="SM00050">
    <property type="entry name" value="DISIN"/>
    <property type="match status" value="1"/>
</dbReference>
<dbReference type="GO" id="GO:0006508">
    <property type="term" value="P:proteolysis"/>
    <property type="evidence" value="ECO:0007669"/>
    <property type="project" value="InterPro"/>
</dbReference>
<keyword evidence="4" id="KW-0479">Metal-binding</keyword>
<evidence type="ECO:0000313" key="11">
    <source>
        <dbReference type="Proteomes" id="UP000224854"/>
    </source>
</evidence>
<dbReference type="InterPro" id="IPR001590">
    <property type="entry name" value="Peptidase_M12B"/>
</dbReference>
<reference evidence="10 11" key="1">
    <citation type="submission" date="2017-06" db="EMBL/GenBank/DDBJ databases">
        <title>Ant-infecting Ophiocordyceps genomes reveal a high diversity of potential behavioral manipulation genes and a possible major role for enterotoxins.</title>
        <authorList>
            <person name="De Bekker C."/>
            <person name="Evans H.C."/>
            <person name="Brachmann A."/>
            <person name="Hughes D.P."/>
        </authorList>
    </citation>
    <scope>NUCLEOTIDE SEQUENCE [LARGE SCALE GENOMIC DNA]</scope>
    <source>
        <strain evidence="10 11">1348a</strain>
    </source>
</reference>
<feature type="compositionally biased region" description="Low complexity" evidence="5">
    <location>
        <begin position="774"/>
        <end position="788"/>
    </location>
</feature>
<dbReference type="AlphaFoldDB" id="A0A2C5YS70"/>
<evidence type="ECO:0000256" key="7">
    <source>
        <dbReference type="SAM" id="SignalP"/>
    </source>
</evidence>
<dbReference type="SUPFAM" id="SSF57552">
    <property type="entry name" value="Blood coagulation inhibitor (disintegrin)"/>
    <property type="match status" value="1"/>
</dbReference>
<accession>A0A2C5YS70</accession>
<feature type="active site" evidence="4">
    <location>
        <position position="434"/>
    </location>
</feature>
<feature type="transmembrane region" description="Helical" evidence="6">
    <location>
        <begin position="718"/>
        <end position="742"/>
    </location>
</feature>
<comment type="function">
    <text evidence="2">Probable zinc protease.</text>
</comment>
<organism evidence="10 11">
    <name type="scientific">Ophiocordyceps australis</name>
    <dbReference type="NCBI Taxonomy" id="1399860"/>
    <lineage>
        <taxon>Eukaryota</taxon>
        <taxon>Fungi</taxon>
        <taxon>Dikarya</taxon>
        <taxon>Ascomycota</taxon>
        <taxon>Pezizomycotina</taxon>
        <taxon>Sordariomycetes</taxon>
        <taxon>Hypocreomycetidae</taxon>
        <taxon>Hypocreales</taxon>
        <taxon>Ophiocordycipitaceae</taxon>
        <taxon>Ophiocordyceps</taxon>
    </lineage>
</organism>
<keyword evidence="6" id="KW-0472">Membrane</keyword>
<keyword evidence="4" id="KW-0862">Zinc</keyword>
<feature type="region of interest" description="Disordered" evidence="5">
    <location>
        <begin position="762"/>
        <end position="836"/>
    </location>
</feature>
<dbReference type="PANTHER" id="PTHR11905:SF159">
    <property type="entry name" value="ADAM METALLOPROTEASE"/>
    <property type="match status" value="1"/>
</dbReference>
<evidence type="ECO:0000256" key="6">
    <source>
        <dbReference type="SAM" id="Phobius"/>
    </source>
</evidence>
<dbReference type="InterPro" id="IPR034028">
    <property type="entry name" value="ZnMc_ADAM_fungal"/>
</dbReference>
<dbReference type="OrthoDB" id="5951731at2759"/>
<evidence type="ECO:0000313" key="10">
    <source>
        <dbReference type="EMBL" id="PHH70473.1"/>
    </source>
</evidence>
<dbReference type="PROSITE" id="PS50215">
    <property type="entry name" value="ADAM_MEPRO"/>
    <property type="match status" value="1"/>
</dbReference>
<feature type="domain" description="Peptidase M12B" evidence="9">
    <location>
        <begin position="275"/>
        <end position="504"/>
    </location>
</feature>
<evidence type="ECO:0000256" key="5">
    <source>
        <dbReference type="SAM" id="MobiDB-lite"/>
    </source>
</evidence>
<dbReference type="PROSITE" id="PS50214">
    <property type="entry name" value="DISINTEGRIN_2"/>
    <property type="match status" value="1"/>
</dbReference>
<protein>
    <recommendedName>
        <fullName evidence="3">Disintegrin and metalloproteinase domain-containing protein B</fullName>
    </recommendedName>
</protein>
<dbReference type="GO" id="GO:0046872">
    <property type="term" value="F:metal ion binding"/>
    <property type="evidence" value="ECO:0007669"/>
    <property type="project" value="UniProtKB-KW"/>
</dbReference>
<feature type="binding site" evidence="4">
    <location>
        <position position="433"/>
    </location>
    <ligand>
        <name>Zn(2+)</name>
        <dbReference type="ChEBI" id="CHEBI:29105"/>
        <note>catalytic</note>
    </ligand>
</feature>
<feature type="signal peptide" evidence="7">
    <location>
        <begin position="1"/>
        <end position="23"/>
    </location>
</feature>
<dbReference type="PANTHER" id="PTHR11905">
    <property type="entry name" value="ADAM A DISINTEGRIN AND METALLOPROTEASE DOMAIN"/>
    <property type="match status" value="1"/>
</dbReference>
<dbReference type="EMBL" id="NJEU01000793">
    <property type="protein sequence ID" value="PHH70473.1"/>
    <property type="molecule type" value="Genomic_DNA"/>
</dbReference>
<keyword evidence="7" id="KW-0732">Signal</keyword>
<dbReference type="Gene3D" id="4.10.70.10">
    <property type="entry name" value="Disintegrin domain"/>
    <property type="match status" value="1"/>
</dbReference>
<feature type="chain" id="PRO_5012203161" description="Disintegrin and metalloproteinase domain-containing protein B" evidence="7">
    <location>
        <begin position="24"/>
        <end position="836"/>
    </location>
</feature>
<dbReference type="GO" id="GO:0004222">
    <property type="term" value="F:metalloendopeptidase activity"/>
    <property type="evidence" value="ECO:0007669"/>
    <property type="project" value="InterPro"/>
</dbReference>
<gene>
    <name evidence="10" type="ORF">CDD82_7092</name>
</gene>
<keyword evidence="6" id="KW-0812">Transmembrane</keyword>
<dbReference type="Gene3D" id="3.40.1620.60">
    <property type="match status" value="1"/>
</dbReference>
<dbReference type="Pfam" id="PF00200">
    <property type="entry name" value="Disintegrin"/>
    <property type="match status" value="1"/>
</dbReference>
<comment type="caution">
    <text evidence="10">The sequence shown here is derived from an EMBL/GenBank/DDBJ whole genome shotgun (WGS) entry which is preliminary data.</text>
</comment>
<feature type="binding site" evidence="4">
    <location>
        <position position="437"/>
    </location>
    <ligand>
        <name>Zn(2+)</name>
        <dbReference type="ChEBI" id="CHEBI:29105"/>
        <note>catalytic</note>
    </ligand>
</feature>
<feature type="compositionally biased region" description="Pro residues" evidence="5">
    <location>
        <begin position="806"/>
        <end position="823"/>
    </location>
</feature>